<gene>
    <name evidence="1" type="ORF">VA7868_02106</name>
</gene>
<dbReference type="InterPro" id="IPR014347">
    <property type="entry name" value="Tautomerase/MIF_sf"/>
</dbReference>
<organism evidence="1 2">
    <name type="scientific">Vibrio aerogenes CECT 7868</name>
    <dbReference type="NCBI Taxonomy" id="1216006"/>
    <lineage>
        <taxon>Bacteria</taxon>
        <taxon>Pseudomonadati</taxon>
        <taxon>Pseudomonadota</taxon>
        <taxon>Gammaproteobacteria</taxon>
        <taxon>Vibrionales</taxon>
        <taxon>Vibrionaceae</taxon>
        <taxon>Vibrio</taxon>
    </lineage>
</organism>
<dbReference type="Gene3D" id="3.30.429.10">
    <property type="entry name" value="Macrophage Migration Inhibitory Factor"/>
    <property type="match status" value="1"/>
</dbReference>
<evidence type="ECO:0008006" key="3">
    <source>
        <dbReference type="Google" id="ProtNLM"/>
    </source>
</evidence>
<protein>
    <recommendedName>
        <fullName evidence="3">DUF1904 domain-containing protein</fullName>
    </recommendedName>
</protein>
<dbReference type="SUPFAM" id="SSF55331">
    <property type="entry name" value="Tautomerase/MIF"/>
    <property type="match status" value="1"/>
</dbReference>
<dbReference type="AlphaFoldDB" id="A0A1M5YYR2"/>
<name>A0A1M5YYR2_9VIBR</name>
<evidence type="ECO:0000313" key="2">
    <source>
        <dbReference type="Proteomes" id="UP000184608"/>
    </source>
</evidence>
<accession>A0A1M5YYR2</accession>
<dbReference type="STRING" id="1216006.VA7868_02106"/>
<dbReference type="Proteomes" id="UP000184608">
    <property type="component" value="Unassembled WGS sequence"/>
</dbReference>
<keyword evidence="2" id="KW-1185">Reference proteome</keyword>
<dbReference type="RefSeq" id="WP_073603799.1">
    <property type="nucleotide sequence ID" value="NZ_FQXZ01000019.1"/>
</dbReference>
<proteinExistence type="predicted"/>
<sequence>MPHFRFRAVEPRLVQSLSKTLIDDFQQPMQSPREDFTFESIHTTFYTEGEPASMYPFVEVLWFDRGQMIQDQVAVTITKRIRDAMSDPELDVAVVFIPLQPHQYYDNGSHY</sequence>
<evidence type="ECO:0000313" key="1">
    <source>
        <dbReference type="EMBL" id="SHI17192.1"/>
    </source>
</evidence>
<dbReference type="Pfam" id="PF08921">
    <property type="entry name" value="DUF1904"/>
    <property type="match status" value="1"/>
</dbReference>
<reference evidence="1 2" key="1">
    <citation type="submission" date="2016-11" db="EMBL/GenBank/DDBJ databases">
        <authorList>
            <person name="Jaros S."/>
            <person name="Januszkiewicz K."/>
            <person name="Wedrychowicz H."/>
        </authorList>
    </citation>
    <scope>NUCLEOTIDE SEQUENCE [LARGE SCALE GENOMIC DNA]</scope>
    <source>
        <strain evidence="1 2">CECT 7868</strain>
    </source>
</reference>
<dbReference type="OrthoDB" id="5587545at2"/>
<dbReference type="InterPro" id="IPR015017">
    <property type="entry name" value="DUF1904"/>
</dbReference>
<dbReference type="EMBL" id="FQXZ01000019">
    <property type="protein sequence ID" value="SHI17192.1"/>
    <property type="molecule type" value="Genomic_DNA"/>
</dbReference>